<dbReference type="InterPro" id="IPR032675">
    <property type="entry name" value="LRR_dom_sf"/>
</dbReference>
<gene>
    <name evidence="3" type="ORF">QCA50_010392</name>
    <name evidence="2" type="ORF">QCA50_010975</name>
</gene>
<dbReference type="SUPFAM" id="SSF52047">
    <property type="entry name" value="RNI-like"/>
    <property type="match status" value="1"/>
</dbReference>
<feature type="region of interest" description="Disordered" evidence="1">
    <location>
        <begin position="453"/>
        <end position="484"/>
    </location>
</feature>
<name>A0AAW0FXS7_9APHY</name>
<evidence type="ECO:0000313" key="3">
    <source>
        <dbReference type="EMBL" id="KAK7686172.1"/>
    </source>
</evidence>
<keyword evidence="4" id="KW-1185">Reference proteome</keyword>
<reference evidence="2 4" key="1">
    <citation type="submission" date="2022-09" db="EMBL/GenBank/DDBJ databases">
        <authorList>
            <person name="Palmer J.M."/>
        </authorList>
    </citation>
    <scope>NUCLEOTIDE SEQUENCE [LARGE SCALE GENOMIC DNA]</scope>
    <source>
        <strain evidence="2 4">DSM 7382</strain>
    </source>
</reference>
<dbReference type="EMBL" id="JASBNA010000019">
    <property type="protein sequence ID" value="KAK7685631.1"/>
    <property type="molecule type" value="Genomic_DNA"/>
</dbReference>
<dbReference type="AlphaFoldDB" id="A0AAW0FXS7"/>
<sequence length="484" mass="54087">MHSALLIDEILENVLHHVHEFQEYRWTLVQIARSCQAWRDPALDKIWSHLVDIKPVLNTLESSEARSYAARVKHITLRNAIHDHTQQHLILPELRSATLEGGGCNTAIDWAGSPALRRLKIDMQTIRAKPEAQFELGKRVAEILRTIQTRSDDGLQELDLKGHITSSLSYTIGSLTTLRSLTLLCGSTVTPRLLIEIATFPHLRDLRIQATHIDADCFRILQTNPGSTLTTFPSLHNLRLQSDQPLMQAVIELLQPSTLEHLHLEAYGPALDVTAWTPIMDTLASKASYSLRTLILEHYHTGHIVDHGYSLNSFTLLPLKSLAACRALQRFTLGTTSLINFTDRNIEEMSSWWPHLETLDLGTLPVLDEDIPYKPTLTVKSLLHLARNCTKLKDLVLSLDISAVPESDRQGPHARHALKSLRVGHVSDTKDVSDFIQTILSVFPSVETIECETHDGETSVVEPGRPKESDAPRVGTEDGFANGP</sequence>
<dbReference type="EMBL" id="JASBNA010000017">
    <property type="protein sequence ID" value="KAK7686172.1"/>
    <property type="molecule type" value="Genomic_DNA"/>
</dbReference>
<comment type="caution">
    <text evidence="2">The sequence shown here is derived from an EMBL/GenBank/DDBJ whole genome shotgun (WGS) entry which is preliminary data.</text>
</comment>
<proteinExistence type="predicted"/>
<dbReference type="GO" id="GO:0031146">
    <property type="term" value="P:SCF-dependent proteasomal ubiquitin-dependent protein catabolic process"/>
    <property type="evidence" value="ECO:0007669"/>
    <property type="project" value="TreeGrafter"/>
</dbReference>
<evidence type="ECO:0000256" key="1">
    <source>
        <dbReference type="SAM" id="MobiDB-lite"/>
    </source>
</evidence>
<protein>
    <recommendedName>
        <fullName evidence="5">F-box domain-containing protein</fullName>
    </recommendedName>
</protein>
<evidence type="ECO:0000313" key="4">
    <source>
        <dbReference type="Proteomes" id="UP001385951"/>
    </source>
</evidence>
<accession>A0AAW0FXS7</accession>
<dbReference type="PANTHER" id="PTHR13318">
    <property type="entry name" value="PARTNER OF PAIRED, ISOFORM B-RELATED"/>
    <property type="match status" value="1"/>
</dbReference>
<evidence type="ECO:0000313" key="2">
    <source>
        <dbReference type="EMBL" id="KAK7685631.1"/>
    </source>
</evidence>
<dbReference type="Gene3D" id="3.80.10.10">
    <property type="entry name" value="Ribonuclease Inhibitor"/>
    <property type="match status" value="1"/>
</dbReference>
<evidence type="ECO:0008006" key="5">
    <source>
        <dbReference type="Google" id="ProtNLM"/>
    </source>
</evidence>
<organism evidence="2 4">
    <name type="scientific">Cerrena zonata</name>
    <dbReference type="NCBI Taxonomy" id="2478898"/>
    <lineage>
        <taxon>Eukaryota</taxon>
        <taxon>Fungi</taxon>
        <taxon>Dikarya</taxon>
        <taxon>Basidiomycota</taxon>
        <taxon>Agaricomycotina</taxon>
        <taxon>Agaricomycetes</taxon>
        <taxon>Polyporales</taxon>
        <taxon>Cerrenaceae</taxon>
        <taxon>Cerrena</taxon>
    </lineage>
</organism>
<dbReference type="Proteomes" id="UP001385951">
    <property type="component" value="Unassembled WGS sequence"/>
</dbReference>
<dbReference type="GO" id="GO:0019005">
    <property type="term" value="C:SCF ubiquitin ligase complex"/>
    <property type="evidence" value="ECO:0007669"/>
    <property type="project" value="TreeGrafter"/>
</dbReference>